<reference evidence="1 2" key="1">
    <citation type="submission" date="2023-03" db="EMBL/GenBank/DDBJ databases">
        <title>High recombination rates correlate with genetic variation in Cardiocondyla obscurior ants.</title>
        <authorList>
            <person name="Errbii M."/>
        </authorList>
    </citation>
    <scope>NUCLEOTIDE SEQUENCE [LARGE SCALE GENOMIC DNA]</scope>
    <source>
        <strain evidence="1">Alpha-2009</strain>
        <tissue evidence="1">Whole body</tissue>
    </source>
</reference>
<dbReference type="AlphaFoldDB" id="A0AAW2EVR5"/>
<evidence type="ECO:0000313" key="1">
    <source>
        <dbReference type="EMBL" id="KAL0105967.1"/>
    </source>
</evidence>
<keyword evidence="2" id="KW-1185">Reference proteome</keyword>
<organism evidence="1 2">
    <name type="scientific">Cardiocondyla obscurior</name>
    <dbReference type="NCBI Taxonomy" id="286306"/>
    <lineage>
        <taxon>Eukaryota</taxon>
        <taxon>Metazoa</taxon>
        <taxon>Ecdysozoa</taxon>
        <taxon>Arthropoda</taxon>
        <taxon>Hexapoda</taxon>
        <taxon>Insecta</taxon>
        <taxon>Pterygota</taxon>
        <taxon>Neoptera</taxon>
        <taxon>Endopterygota</taxon>
        <taxon>Hymenoptera</taxon>
        <taxon>Apocrita</taxon>
        <taxon>Aculeata</taxon>
        <taxon>Formicoidea</taxon>
        <taxon>Formicidae</taxon>
        <taxon>Myrmicinae</taxon>
        <taxon>Cardiocondyla</taxon>
    </lineage>
</organism>
<dbReference type="EMBL" id="JADYXP020000018">
    <property type="protein sequence ID" value="KAL0105967.1"/>
    <property type="molecule type" value="Genomic_DNA"/>
</dbReference>
<gene>
    <name evidence="1" type="ORF">PUN28_015999</name>
</gene>
<sequence length="117" mass="13653">MRNRKSIVIVVTTANLIRNKLISNVVFNSRKIFYDGELRKRKISMISKTSRSFKPTKAMSTSPVFPVAMFNFHETRDHASFLEQPRLKQLRNSYKFHGILLRGKWFGHFTCPFSSPS</sequence>
<dbReference type="Proteomes" id="UP001430953">
    <property type="component" value="Unassembled WGS sequence"/>
</dbReference>
<protein>
    <submittedName>
        <fullName evidence="1">Uncharacterized protein</fullName>
    </submittedName>
</protein>
<evidence type="ECO:0000313" key="2">
    <source>
        <dbReference type="Proteomes" id="UP001430953"/>
    </source>
</evidence>
<comment type="caution">
    <text evidence="1">The sequence shown here is derived from an EMBL/GenBank/DDBJ whole genome shotgun (WGS) entry which is preliminary data.</text>
</comment>
<accession>A0AAW2EVR5</accession>
<proteinExistence type="predicted"/>
<name>A0AAW2EVR5_9HYME</name>